<dbReference type="AlphaFoldDB" id="A0A834VYC0"/>
<reference evidence="2" key="1">
    <citation type="submission" date="2020-09" db="EMBL/GenBank/DDBJ databases">
        <title>Genome-Enabled Discovery of Anthraquinone Biosynthesis in Senna tora.</title>
        <authorList>
            <person name="Kang S.-H."/>
            <person name="Pandey R.P."/>
            <person name="Lee C.-M."/>
            <person name="Sim J.-S."/>
            <person name="Jeong J.-T."/>
            <person name="Choi B.-S."/>
            <person name="Jung M."/>
            <person name="Ginzburg D."/>
            <person name="Zhao K."/>
            <person name="Won S.Y."/>
            <person name="Oh T.-J."/>
            <person name="Yu Y."/>
            <person name="Kim N.-H."/>
            <person name="Lee O.R."/>
            <person name="Lee T.-H."/>
            <person name="Bashyal P."/>
            <person name="Kim T.-S."/>
            <person name="Lee W.-H."/>
            <person name="Kawkins C."/>
            <person name="Kim C.-K."/>
            <person name="Kim J.S."/>
            <person name="Ahn B.O."/>
            <person name="Rhee S.Y."/>
            <person name="Sohng J.K."/>
        </authorList>
    </citation>
    <scope>NUCLEOTIDE SEQUENCE</scope>
    <source>
        <tissue evidence="2">Leaf</tissue>
    </source>
</reference>
<sequence length="166" mass="18100">MEAKEMVKKKGRDASEATGESLVAVATEVFDSSEKASPVLGWGQPDSEGGFPGVASRSSGGPEVALDEHAGLDNVVVETRSILTSTNDLRNIWELFFAPFEREILSALKARNHDGSFVGYSFDFYIVPARPDECVLDGPPDSFPFYLYPMLEGGVIPPLLNLRLEF</sequence>
<protein>
    <submittedName>
        <fullName evidence="2">Uncharacterized protein</fullName>
    </submittedName>
</protein>
<keyword evidence="3" id="KW-1185">Reference proteome</keyword>
<gene>
    <name evidence="2" type="ORF">G2W53_041794</name>
</gene>
<feature type="region of interest" description="Disordered" evidence="1">
    <location>
        <begin position="33"/>
        <end position="63"/>
    </location>
</feature>
<organism evidence="2 3">
    <name type="scientific">Senna tora</name>
    <dbReference type="NCBI Taxonomy" id="362788"/>
    <lineage>
        <taxon>Eukaryota</taxon>
        <taxon>Viridiplantae</taxon>
        <taxon>Streptophyta</taxon>
        <taxon>Embryophyta</taxon>
        <taxon>Tracheophyta</taxon>
        <taxon>Spermatophyta</taxon>
        <taxon>Magnoliopsida</taxon>
        <taxon>eudicotyledons</taxon>
        <taxon>Gunneridae</taxon>
        <taxon>Pentapetalae</taxon>
        <taxon>rosids</taxon>
        <taxon>fabids</taxon>
        <taxon>Fabales</taxon>
        <taxon>Fabaceae</taxon>
        <taxon>Caesalpinioideae</taxon>
        <taxon>Cassia clade</taxon>
        <taxon>Senna</taxon>
    </lineage>
</organism>
<comment type="caution">
    <text evidence="2">The sequence shown here is derived from an EMBL/GenBank/DDBJ whole genome shotgun (WGS) entry which is preliminary data.</text>
</comment>
<proteinExistence type="predicted"/>
<evidence type="ECO:0000313" key="2">
    <source>
        <dbReference type="EMBL" id="KAF7802683.1"/>
    </source>
</evidence>
<dbReference type="EMBL" id="JAAIUW010000013">
    <property type="protein sequence ID" value="KAF7802683.1"/>
    <property type="molecule type" value="Genomic_DNA"/>
</dbReference>
<evidence type="ECO:0000256" key="1">
    <source>
        <dbReference type="SAM" id="MobiDB-lite"/>
    </source>
</evidence>
<accession>A0A834VYC0</accession>
<evidence type="ECO:0000313" key="3">
    <source>
        <dbReference type="Proteomes" id="UP000634136"/>
    </source>
</evidence>
<name>A0A834VYC0_9FABA</name>
<dbReference type="Proteomes" id="UP000634136">
    <property type="component" value="Unassembled WGS sequence"/>
</dbReference>